<evidence type="ECO:0000256" key="1">
    <source>
        <dbReference type="ARBA" id="ARBA00022669"/>
    </source>
</evidence>
<evidence type="ECO:0000313" key="8">
    <source>
        <dbReference type="Proteomes" id="UP001149163"/>
    </source>
</evidence>
<evidence type="ECO:0000259" key="5">
    <source>
        <dbReference type="PROSITE" id="PS50206"/>
    </source>
</evidence>
<dbReference type="InterPro" id="IPR012334">
    <property type="entry name" value="Pectin_lyas_fold"/>
</dbReference>
<feature type="region of interest" description="Disordered" evidence="3">
    <location>
        <begin position="42"/>
        <end position="63"/>
    </location>
</feature>
<dbReference type="PROSITE" id="PS51782">
    <property type="entry name" value="LYSM"/>
    <property type="match status" value="2"/>
</dbReference>
<keyword evidence="8" id="KW-1185">Reference proteome</keyword>
<feature type="compositionally biased region" description="Polar residues" evidence="3">
    <location>
        <begin position="179"/>
        <end position="197"/>
    </location>
</feature>
<evidence type="ECO:0000313" key="7">
    <source>
        <dbReference type="EMBL" id="KAJ5151462.1"/>
    </source>
</evidence>
<keyword evidence="4" id="KW-0732">Signal</keyword>
<dbReference type="GO" id="GO:0008061">
    <property type="term" value="F:chitin binding"/>
    <property type="evidence" value="ECO:0007669"/>
    <property type="project" value="UniProtKB-KW"/>
</dbReference>
<dbReference type="InterPro" id="IPR011050">
    <property type="entry name" value="Pectin_lyase_fold/virulence"/>
</dbReference>
<dbReference type="InterPro" id="IPR036779">
    <property type="entry name" value="LysM_dom_sf"/>
</dbReference>
<organism evidence="7 8">
    <name type="scientific">Penicillium canariense</name>
    <dbReference type="NCBI Taxonomy" id="189055"/>
    <lineage>
        <taxon>Eukaryota</taxon>
        <taxon>Fungi</taxon>
        <taxon>Dikarya</taxon>
        <taxon>Ascomycota</taxon>
        <taxon>Pezizomycotina</taxon>
        <taxon>Eurotiomycetes</taxon>
        <taxon>Eurotiomycetidae</taxon>
        <taxon>Eurotiales</taxon>
        <taxon>Aspergillaceae</taxon>
        <taxon>Penicillium</taxon>
    </lineage>
</organism>
<keyword evidence="1" id="KW-0147">Chitin-binding</keyword>
<dbReference type="Pfam" id="PF12708">
    <property type="entry name" value="Pect-lyase_RHGA_epim"/>
    <property type="match status" value="2"/>
</dbReference>
<dbReference type="PROSITE" id="PS50206">
    <property type="entry name" value="RHODANESE_3"/>
    <property type="match status" value="1"/>
</dbReference>
<reference evidence="7" key="2">
    <citation type="journal article" date="2023" name="IMA Fungus">
        <title>Comparative genomic study of the Penicillium genus elucidates a diverse pangenome and 15 lateral gene transfer events.</title>
        <authorList>
            <person name="Petersen C."/>
            <person name="Sorensen T."/>
            <person name="Nielsen M.R."/>
            <person name="Sondergaard T.E."/>
            <person name="Sorensen J.L."/>
            <person name="Fitzpatrick D.A."/>
            <person name="Frisvad J.C."/>
            <person name="Nielsen K.L."/>
        </authorList>
    </citation>
    <scope>NUCLEOTIDE SEQUENCE</scope>
    <source>
        <strain evidence="7">IBT 26290</strain>
    </source>
</reference>
<feature type="signal peptide" evidence="4">
    <location>
        <begin position="1"/>
        <end position="26"/>
    </location>
</feature>
<dbReference type="OrthoDB" id="1046782at2759"/>
<dbReference type="RefSeq" id="XP_056538795.1">
    <property type="nucleotide sequence ID" value="XM_056692838.1"/>
</dbReference>
<dbReference type="FunFam" id="2.160.20.10:FF:000049">
    <property type="entry name" value="Putative exo-beta-1,3-glucanase"/>
    <property type="match status" value="1"/>
</dbReference>
<feature type="domain" description="LysM" evidence="6">
    <location>
        <begin position="1177"/>
        <end position="1223"/>
    </location>
</feature>
<dbReference type="InterPro" id="IPR052210">
    <property type="entry name" value="LysM1-like"/>
</dbReference>
<dbReference type="EMBL" id="JAPQKN010000008">
    <property type="protein sequence ID" value="KAJ5151462.1"/>
    <property type="molecule type" value="Genomic_DNA"/>
</dbReference>
<name>A0A9W9LEL6_9EURO</name>
<evidence type="ECO:0000259" key="6">
    <source>
        <dbReference type="PROSITE" id="PS51782"/>
    </source>
</evidence>
<comment type="caution">
    <text evidence="7">The sequence shown here is derived from an EMBL/GenBank/DDBJ whole genome shotgun (WGS) entry which is preliminary data.</text>
</comment>
<dbReference type="CDD" id="cd23668">
    <property type="entry name" value="GH55_beta13glucanase-like"/>
    <property type="match status" value="1"/>
</dbReference>
<feature type="region of interest" description="Disordered" evidence="3">
    <location>
        <begin position="179"/>
        <end position="211"/>
    </location>
</feature>
<reference evidence="7" key="1">
    <citation type="submission" date="2022-11" db="EMBL/GenBank/DDBJ databases">
        <authorList>
            <person name="Petersen C."/>
        </authorList>
    </citation>
    <scope>NUCLEOTIDE SEQUENCE</scope>
    <source>
        <strain evidence="7">IBT 26290</strain>
    </source>
</reference>
<protein>
    <recommendedName>
        <fullName evidence="9">Pectin lyase fold/virulence factor</fullName>
    </recommendedName>
</protein>
<dbReference type="Gene3D" id="2.160.20.10">
    <property type="entry name" value="Single-stranded right-handed beta-helix, Pectin lyase-like"/>
    <property type="match status" value="2"/>
</dbReference>
<dbReference type="SUPFAM" id="SSF51126">
    <property type="entry name" value="Pectin lyase-like"/>
    <property type="match status" value="2"/>
</dbReference>
<evidence type="ECO:0000256" key="4">
    <source>
        <dbReference type="SAM" id="SignalP"/>
    </source>
</evidence>
<dbReference type="PANTHER" id="PTHR34997">
    <property type="entry name" value="AM15"/>
    <property type="match status" value="1"/>
</dbReference>
<dbReference type="Proteomes" id="UP001149163">
    <property type="component" value="Unassembled WGS sequence"/>
</dbReference>
<evidence type="ECO:0000256" key="2">
    <source>
        <dbReference type="ARBA" id="ARBA00023026"/>
    </source>
</evidence>
<dbReference type="InterPro" id="IPR001763">
    <property type="entry name" value="Rhodanese-like_dom"/>
</dbReference>
<sequence>MLDQIPPLRVLFTALCWALLAFHVSAHGHHAAHQHLHHARASSAVSSSTTTSSSPSLSPASSAAVQDAKETVRKALEALSVANKLRLENIHFNKYEFDDTNENTGARTPAPALDIDSPSEGVTKRSTGNSSFGYSYSIPDDIREAARIVAESAPPAIPAGDHEEVAARMRRKYALRSNDTNFPPQQLQTPSGLNGFSPSEGDEKKNQETLPISKRAATSYWMATMQQRGGSPFAPSGYKVWRNVMDYGAVGDGVTDDTAAINKAIADGGRCGADCGSSTIYPAVVYFPPGTYLVSSSIIQYYNTQFLGDPVTVPTILAASSFVGLGVITSDVYVSDTEEWYINQNNFLRSVKNFKIDVRLTDPSAYVCAIHWQVAQGTSLENIEFYALADSTQQGIYMENGSGGFLADLTFVGGNFGAYFGNQQFTTSHLVFVNCKTALQIHWDWAWTMQDIIIESCTTGIIIVGGAGGPLSNGQPVGSLIVTDALIANTPKGIVTSLYSENSTALLVQNTGFFNVQDAIVDDVLGTTLVAGGDQVFLDNWGFGMVSSESGVSGFVNGQAIPAMNRTASLLAATGHVNPNYFTRRRPKYHDIGMAQIMDVKSLGAKGDGVTDDGPILNVILQNAANLSSIVYFPFGVYVVKDTLNVPVGSRIIGQAWSQIMAKGAKFQDEMNPRVMVKVGQPGDIGVVEIQDMLFTVSGNTAGAVLMEWNVHESIQGSSGLWDSHFRVGGAIGTDLQSENCPKLSGSVNPACKAASLLLHMTAQSSAYIENVWVWVADHDLDKISQDQIDIYVGRGVLIESQGPTWLYGTASEHCILYQYQLSGAKDIVLGMIQTESPYFQPTPKAPQPFTTGLFKDDPTFDDCDTGSATCAVSWAVRILDSETVYMLGAGLYSWFSDYSQDCVNTEDCQQRGFLIEQSNDVWIYNLCTKAIVEMVSPVGELVTRAVDNRNGFLSSILAWVRNSSDTTIGERKFEGFQIYRDDSSRIVDLTTGCQTAMKQRIKCHEMLEGWQQPEMRGSLDSKNLTDAVCDTGCGRSLQSYYDGVASACQGQNFTINSAVTFPARAGGTIWTGYNETCLKDPDTDGYCNNLIDTFKVVDSYEEMPQNELCSWCYVNLNRMMQSSPYSIFQSPLESPYLKARLEYIYSTCGVETGPTDVQDPQYVPIEQEAIPCFTDVTYTSKAGDSCDSVALAYSIGSAALQSANTDHITNCTTLAIGNELCIPLTCHELYILEDTDTCESIELDTGIGIGNLRAYNPWINYFCDNLVSTVWIHGRTLCLSPQGGIYNVSNPIPGVVVAPGGSTGYTSTAILPPANSTVANGTTLYCGSWYTVTAADETCAKICTSNGITSDLFRQVNPSLAGSAAGDCTGLLKVGTTYCVGPVWSWEDLEAEASS</sequence>
<dbReference type="SUPFAM" id="SSF54106">
    <property type="entry name" value="LysM domain"/>
    <property type="match status" value="1"/>
</dbReference>
<gene>
    <name evidence="7" type="ORF">N7482_010714</name>
</gene>
<evidence type="ECO:0000256" key="3">
    <source>
        <dbReference type="SAM" id="MobiDB-lite"/>
    </source>
</evidence>
<evidence type="ECO:0008006" key="9">
    <source>
        <dbReference type="Google" id="ProtNLM"/>
    </source>
</evidence>
<feature type="domain" description="Rhodanese" evidence="5">
    <location>
        <begin position="853"/>
        <end position="904"/>
    </location>
</feature>
<keyword evidence="2" id="KW-0843">Virulence</keyword>
<feature type="domain" description="LysM" evidence="6">
    <location>
        <begin position="1329"/>
        <end position="1381"/>
    </location>
</feature>
<dbReference type="Gene3D" id="3.10.350.10">
    <property type="entry name" value="LysM domain"/>
    <property type="match status" value="3"/>
</dbReference>
<dbReference type="Pfam" id="PF01476">
    <property type="entry name" value="LysM"/>
    <property type="match status" value="1"/>
</dbReference>
<dbReference type="InterPro" id="IPR018392">
    <property type="entry name" value="LysM"/>
</dbReference>
<dbReference type="PANTHER" id="PTHR34997:SF16">
    <property type="entry name" value="LYSM DOMAIN-CONTAINING PROTEIN"/>
    <property type="match status" value="1"/>
</dbReference>
<feature type="chain" id="PRO_5040734604" description="Pectin lyase fold/virulence factor" evidence="4">
    <location>
        <begin position="27"/>
        <end position="1396"/>
    </location>
</feature>
<dbReference type="InterPro" id="IPR024535">
    <property type="entry name" value="RHGA/B-epi-like_pectate_lyase"/>
</dbReference>
<accession>A0A9W9LEL6</accession>
<dbReference type="CDD" id="cd00118">
    <property type="entry name" value="LysM"/>
    <property type="match status" value="1"/>
</dbReference>
<dbReference type="SMART" id="SM00257">
    <property type="entry name" value="LysM"/>
    <property type="match status" value="3"/>
</dbReference>
<feature type="region of interest" description="Disordered" evidence="3">
    <location>
        <begin position="101"/>
        <end position="128"/>
    </location>
</feature>
<dbReference type="GeneID" id="81432014"/>
<proteinExistence type="predicted"/>